<protein>
    <recommendedName>
        <fullName evidence="3">Heme exporter protein C</fullName>
    </recommendedName>
</protein>
<feature type="transmembrane region" description="Helical" evidence="8">
    <location>
        <begin position="144"/>
        <end position="165"/>
    </location>
</feature>
<dbReference type="InterPro" id="IPR003557">
    <property type="entry name" value="Cyt_c_biogenesis_CcmC"/>
</dbReference>
<name>F5L3F0_CALTT</name>
<keyword evidence="5" id="KW-0201">Cytochrome c-type biogenesis</keyword>
<dbReference type="GO" id="GO:0005886">
    <property type="term" value="C:plasma membrane"/>
    <property type="evidence" value="ECO:0007669"/>
    <property type="project" value="TreeGrafter"/>
</dbReference>
<dbReference type="GO" id="GO:0015232">
    <property type="term" value="F:heme transmembrane transporter activity"/>
    <property type="evidence" value="ECO:0007669"/>
    <property type="project" value="InterPro"/>
</dbReference>
<evidence type="ECO:0000256" key="8">
    <source>
        <dbReference type="SAM" id="Phobius"/>
    </source>
</evidence>
<sequence length="231" mass="27056">MNNRRGAAQRALALLAFVLGIAALYMMFVYAPTERNMGDVQRIMYAHVASAWVAYLSFILVAFSSVLYLWKRKLKWDHLAQASAELGVLFTSLLLITGSLWGRPVWNTWWVWDPRLTTTLILWFVYVGYLLFRQVDFVADIKRTVVSIYGIMAFINIPLVHYSVKWWRSIHPNTITHEGIQMPDAMIYTLAVTSVFFLILYSLLLLYRWTLISQREQVHQLKQQLSKYIIW</sequence>
<comment type="caution">
    <text evidence="10">The sequence shown here is derived from an EMBL/GenBank/DDBJ whole genome shotgun (WGS) entry which is preliminary data.</text>
</comment>
<dbReference type="GO" id="GO:0017004">
    <property type="term" value="P:cytochrome complex assembly"/>
    <property type="evidence" value="ECO:0007669"/>
    <property type="project" value="UniProtKB-KW"/>
</dbReference>
<feature type="transmembrane region" description="Helical" evidence="8">
    <location>
        <begin position="43"/>
        <end position="70"/>
    </location>
</feature>
<keyword evidence="4 8" id="KW-0812">Transmembrane</keyword>
<evidence type="ECO:0000256" key="3">
    <source>
        <dbReference type="ARBA" id="ARBA00016463"/>
    </source>
</evidence>
<evidence type="ECO:0000313" key="11">
    <source>
        <dbReference type="Proteomes" id="UP000010716"/>
    </source>
</evidence>
<keyword evidence="6 8" id="KW-1133">Transmembrane helix</keyword>
<gene>
    <name evidence="10" type="ORF">CathTA2_0311</name>
</gene>
<dbReference type="AlphaFoldDB" id="F5L3F0"/>
<evidence type="ECO:0000256" key="7">
    <source>
        <dbReference type="ARBA" id="ARBA00023136"/>
    </source>
</evidence>
<dbReference type="EMBL" id="AFCE01000042">
    <property type="protein sequence ID" value="EGL84129.1"/>
    <property type="molecule type" value="Genomic_DNA"/>
</dbReference>
<comment type="subcellular location">
    <subcellularLocation>
        <location evidence="1">Membrane</location>
        <topology evidence="1">Multi-pass membrane protein</topology>
    </subcellularLocation>
</comment>
<feature type="transmembrane region" description="Helical" evidence="8">
    <location>
        <begin position="82"/>
        <end position="102"/>
    </location>
</feature>
<dbReference type="PANTHER" id="PTHR30071">
    <property type="entry name" value="HEME EXPORTER PROTEIN C"/>
    <property type="match status" value="1"/>
</dbReference>
<organism evidence="10 11">
    <name type="scientific">Caldalkalibacillus thermarum (strain TA2.A1)</name>
    <dbReference type="NCBI Taxonomy" id="986075"/>
    <lineage>
        <taxon>Bacteria</taxon>
        <taxon>Bacillati</taxon>
        <taxon>Bacillota</taxon>
        <taxon>Bacilli</taxon>
        <taxon>Bacillales</taxon>
        <taxon>Bacillaceae</taxon>
        <taxon>Caldalkalibacillus</taxon>
    </lineage>
</organism>
<accession>F5L3F0</accession>
<evidence type="ECO:0000259" key="9">
    <source>
        <dbReference type="Pfam" id="PF01578"/>
    </source>
</evidence>
<dbReference type="InterPro" id="IPR045062">
    <property type="entry name" value="Cyt_c_biogenesis_CcsA/CcmC"/>
</dbReference>
<feature type="transmembrane region" description="Helical" evidence="8">
    <location>
        <begin position="12"/>
        <end position="31"/>
    </location>
</feature>
<reference evidence="10 11" key="1">
    <citation type="journal article" date="2011" name="J. Bacteriol.">
        <title>Draft genome sequence of the thermoalkaliphilic Caldalkalibacillus thermarum strain TA2.A1.</title>
        <authorList>
            <person name="Kalamorz F."/>
            <person name="Keis S."/>
            <person name="McMillan D.G."/>
            <person name="Olsson K."/>
            <person name="Stanton J.A."/>
            <person name="Stockwell P."/>
            <person name="Black M.A."/>
            <person name="Klingeman D.M."/>
            <person name="Land M.L."/>
            <person name="Han C.S."/>
            <person name="Martin S.L."/>
            <person name="Becher S.A."/>
            <person name="Peddie C.J."/>
            <person name="Morgan H.W."/>
            <person name="Matthies D."/>
            <person name="Preiss L."/>
            <person name="Meier T."/>
            <person name="Brown S.D."/>
            <person name="Cook G.M."/>
        </authorList>
    </citation>
    <scope>NUCLEOTIDE SEQUENCE [LARGE SCALE GENOMIC DNA]</scope>
    <source>
        <strain evidence="10 11">TA2.A1</strain>
    </source>
</reference>
<evidence type="ECO:0000256" key="1">
    <source>
        <dbReference type="ARBA" id="ARBA00004141"/>
    </source>
</evidence>
<dbReference type="RefSeq" id="WP_007502421.1">
    <property type="nucleotide sequence ID" value="NZ_AFCE01000042.1"/>
</dbReference>
<dbReference type="GO" id="GO:0020037">
    <property type="term" value="F:heme binding"/>
    <property type="evidence" value="ECO:0007669"/>
    <property type="project" value="InterPro"/>
</dbReference>
<dbReference type="eggNOG" id="COG0755">
    <property type="taxonomic scope" value="Bacteria"/>
</dbReference>
<evidence type="ECO:0000313" key="10">
    <source>
        <dbReference type="EMBL" id="EGL84129.1"/>
    </source>
</evidence>
<dbReference type="InterPro" id="IPR002541">
    <property type="entry name" value="Cyt_c_assembly"/>
</dbReference>
<evidence type="ECO:0000256" key="6">
    <source>
        <dbReference type="ARBA" id="ARBA00022989"/>
    </source>
</evidence>
<feature type="transmembrane region" description="Helical" evidence="8">
    <location>
        <begin position="185"/>
        <end position="207"/>
    </location>
</feature>
<feature type="transmembrane region" description="Helical" evidence="8">
    <location>
        <begin position="114"/>
        <end position="132"/>
    </location>
</feature>
<keyword evidence="7 8" id="KW-0472">Membrane</keyword>
<dbReference type="Pfam" id="PF01578">
    <property type="entry name" value="Cytochrom_C_asm"/>
    <property type="match status" value="1"/>
</dbReference>
<dbReference type="OrthoDB" id="9814290at2"/>
<dbReference type="PRINTS" id="PR01386">
    <property type="entry name" value="CCMCBIOGNSIS"/>
</dbReference>
<dbReference type="PANTHER" id="PTHR30071:SF1">
    <property type="entry name" value="CYTOCHROME B_B6 PROTEIN-RELATED"/>
    <property type="match status" value="1"/>
</dbReference>
<evidence type="ECO:0000256" key="4">
    <source>
        <dbReference type="ARBA" id="ARBA00022692"/>
    </source>
</evidence>
<comment type="similarity">
    <text evidence="2">Belongs to the CcmC/CycZ/HelC family.</text>
</comment>
<evidence type="ECO:0000256" key="5">
    <source>
        <dbReference type="ARBA" id="ARBA00022748"/>
    </source>
</evidence>
<evidence type="ECO:0000256" key="2">
    <source>
        <dbReference type="ARBA" id="ARBA00005840"/>
    </source>
</evidence>
<feature type="domain" description="Cytochrome c assembly protein" evidence="9">
    <location>
        <begin position="15"/>
        <end position="170"/>
    </location>
</feature>
<dbReference type="Proteomes" id="UP000010716">
    <property type="component" value="Unassembled WGS sequence"/>
</dbReference>
<proteinExistence type="inferred from homology"/>